<protein>
    <submittedName>
        <fullName evidence="2">Septum formation initiator</fullName>
    </submittedName>
</protein>
<dbReference type="Proteomes" id="UP000006346">
    <property type="component" value="Chromosome"/>
</dbReference>
<dbReference type="PANTHER" id="PTHR40027:SF1">
    <property type="entry name" value="CELL DIVISION PROTEIN DIVIC"/>
    <property type="match status" value="1"/>
</dbReference>
<feature type="coiled-coil region" evidence="1">
    <location>
        <begin position="40"/>
        <end position="71"/>
    </location>
</feature>
<dbReference type="eggNOG" id="COG2919">
    <property type="taxonomic scope" value="Bacteria"/>
</dbReference>
<dbReference type="EMBL" id="CP003108">
    <property type="protein sequence ID" value="AET65829.1"/>
    <property type="molecule type" value="Genomic_DNA"/>
</dbReference>
<reference evidence="2 3" key="2">
    <citation type="journal article" date="2012" name="J. Bacteriol.">
        <title>Complete genome sequences of Desulfosporosinus orientis DSM765T, Desulfosporosinus youngiae DSM17734T, Desulfosporosinus meridiei DSM13257T, and Desulfosporosinus acidiphilus DSM22704T.</title>
        <authorList>
            <person name="Pester M."/>
            <person name="Brambilla E."/>
            <person name="Alazard D."/>
            <person name="Rattei T."/>
            <person name="Weinmaier T."/>
            <person name="Han J."/>
            <person name="Lucas S."/>
            <person name="Lapidus A."/>
            <person name="Cheng J.F."/>
            <person name="Goodwin L."/>
            <person name="Pitluck S."/>
            <person name="Peters L."/>
            <person name="Ovchinnikova G."/>
            <person name="Teshima H."/>
            <person name="Detter J.C."/>
            <person name="Han C.S."/>
            <person name="Tapia R."/>
            <person name="Land M.L."/>
            <person name="Hauser L."/>
            <person name="Kyrpides N.C."/>
            <person name="Ivanova N.N."/>
            <person name="Pagani I."/>
            <person name="Huntmann M."/>
            <person name="Wei C.L."/>
            <person name="Davenport K.W."/>
            <person name="Daligault H."/>
            <person name="Chain P.S."/>
            <person name="Chen A."/>
            <person name="Mavromatis K."/>
            <person name="Markowitz V."/>
            <person name="Szeto E."/>
            <person name="Mikhailova N."/>
            <person name="Pati A."/>
            <person name="Wagner M."/>
            <person name="Woyke T."/>
            <person name="Ollivier B."/>
            <person name="Klenk H.P."/>
            <person name="Spring S."/>
            <person name="Loy A."/>
        </authorList>
    </citation>
    <scope>NUCLEOTIDE SEQUENCE [LARGE SCALE GENOMIC DNA]</scope>
    <source>
        <strain evidence="3">ATCC 19365 / DSM 765 / NCIMB 8382 / VKM B-1628</strain>
    </source>
</reference>
<dbReference type="HOGENOM" id="CLU_134863_4_0_9"/>
<dbReference type="InterPro" id="IPR039076">
    <property type="entry name" value="DivIC"/>
</dbReference>
<proteinExistence type="predicted"/>
<gene>
    <name evidence="2" type="ordered locus">Desor_0071</name>
</gene>
<sequence>MKRARQKINPKKRQRVRIRRSFVLVLCLVFAVVGSSAWQIWKLRSQVEEQIAQLNQEKAKLLQQEKDLNSEITKLNTPSYIEQLAREQLGLVKQGEILISPKN</sequence>
<keyword evidence="1" id="KW-0175">Coiled coil</keyword>
<evidence type="ECO:0000313" key="2">
    <source>
        <dbReference type="EMBL" id="AET65829.1"/>
    </source>
</evidence>
<reference evidence="3" key="1">
    <citation type="submission" date="2011-11" db="EMBL/GenBank/DDBJ databases">
        <title>Complete sequence of Desulfosporosinus orientis DSM 765.</title>
        <authorList>
            <person name="Lucas S."/>
            <person name="Han J."/>
            <person name="Lapidus A."/>
            <person name="Cheng J.-F."/>
            <person name="Goodwin L."/>
            <person name="Pitluck S."/>
            <person name="Peters L."/>
            <person name="Ovchinnikova G."/>
            <person name="Teshima H."/>
            <person name="Detter J.C."/>
            <person name="Han C."/>
            <person name="Tapia R."/>
            <person name="Land M."/>
            <person name="Hauser L."/>
            <person name="Kyrpides N."/>
            <person name="Ivanova N."/>
            <person name="Pagani I."/>
            <person name="Pester M."/>
            <person name="Spring S."/>
            <person name="Ollivier B."/>
            <person name="Rattei T."/>
            <person name="Klenk H.-P."/>
            <person name="Wagner M."/>
            <person name="Loy A."/>
            <person name="Woyke T."/>
        </authorList>
    </citation>
    <scope>NUCLEOTIDE SEQUENCE [LARGE SCALE GENOMIC DNA]</scope>
    <source>
        <strain evidence="3">ATCC 19365 / DSM 765 / NCIMB 8382 / VKM B-1628</strain>
    </source>
</reference>
<dbReference type="AlphaFoldDB" id="G7W7F8"/>
<dbReference type="PANTHER" id="PTHR40027">
    <property type="entry name" value="CELL DIVISION PROTEIN DIVIC"/>
    <property type="match status" value="1"/>
</dbReference>
<dbReference type="InterPro" id="IPR007060">
    <property type="entry name" value="FtsL/DivIC"/>
</dbReference>
<dbReference type="RefSeq" id="WP_014182658.1">
    <property type="nucleotide sequence ID" value="NC_016584.1"/>
</dbReference>
<organism evidence="2 3">
    <name type="scientific">Desulfosporosinus orientis (strain ATCC 19365 / DSM 765 / NCIMB 8382 / VKM B-1628 / Singapore I)</name>
    <name type="common">Desulfotomaculum orientis</name>
    <dbReference type="NCBI Taxonomy" id="768706"/>
    <lineage>
        <taxon>Bacteria</taxon>
        <taxon>Bacillati</taxon>
        <taxon>Bacillota</taxon>
        <taxon>Clostridia</taxon>
        <taxon>Eubacteriales</taxon>
        <taxon>Desulfitobacteriaceae</taxon>
        <taxon>Desulfosporosinus</taxon>
    </lineage>
</organism>
<keyword evidence="3" id="KW-1185">Reference proteome</keyword>
<dbReference type="PATRIC" id="fig|768706.3.peg.66"/>
<dbReference type="STRING" id="768706.Desor_0071"/>
<evidence type="ECO:0000313" key="3">
    <source>
        <dbReference type="Proteomes" id="UP000006346"/>
    </source>
</evidence>
<dbReference type="GO" id="GO:0051301">
    <property type="term" value="P:cell division"/>
    <property type="evidence" value="ECO:0007669"/>
    <property type="project" value="InterPro"/>
</dbReference>
<evidence type="ECO:0000256" key="1">
    <source>
        <dbReference type="SAM" id="Coils"/>
    </source>
</evidence>
<dbReference type="Pfam" id="PF04977">
    <property type="entry name" value="DivIC"/>
    <property type="match status" value="1"/>
</dbReference>
<dbReference type="KEGG" id="dor:Desor_0071"/>
<name>G7W7F8_DESOD</name>
<accession>G7W7F8</accession>
<dbReference type="OrthoDB" id="9815382at2"/>